<proteinExistence type="inferred from homology"/>
<feature type="binding site" evidence="6">
    <location>
        <position position="135"/>
    </location>
    <ligand>
        <name>Mn(2+)</name>
        <dbReference type="ChEBI" id="CHEBI:29035"/>
    </ligand>
</feature>
<keyword evidence="4 6" id="KW-0456">Lyase</keyword>
<evidence type="ECO:0000256" key="3">
    <source>
        <dbReference type="ARBA" id="ARBA00023211"/>
    </source>
</evidence>
<keyword evidence="1 6" id="KW-0479">Metal-binding</keyword>
<name>A0ABV8UND6_9PROT</name>
<comment type="subunit">
    <text evidence="6">Homotrimer.</text>
</comment>
<dbReference type="Gene3D" id="3.40.1790.10">
    <property type="entry name" value="Indigoidine synthase domain"/>
    <property type="match status" value="1"/>
</dbReference>
<keyword evidence="5 6" id="KW-0326">Glycosidase</keyword>
<dbReference type="InterPro" id="IPR007342">
    <property type="entry name" value="PsuG"/>
</dbReference>
<evidence type="ECO:0000256" key="4">
    <source>
        <dbReference type="ARBA" id="ARBA00023239"/>
    </source>
</evidence>
<keyword evidence="8" id="KW-1185">Reference proteome</keyword>
<comment type="function">
    <text evidence="6">Catalyzes the reversible cleavage of pseudouridine 5'-phosphate (PsiMP) to ribose 5-phosphate and uracil. Functions biologically in the cleavage direction, as part of a pseudouridine degradation pathway.</text>
</comment>
<feature type="active site" description="Nucleophile" evidence="6">
    <location>
        <position position="156"/>
    </location>
</feature>
<dbReference type="EC" id="4.2.1.70" evidence="6"/>
<feature type="binding site" evidence="6">
    <location>
        <position position="83"/>
    </location>
    <ligand>
        <name>substrate</name>
    </ligand>
</feature>
<evidence type="ECO:0000313" key="8">
    <source>
        <dbReference type="Proteomes" id="UP001595799"/>
    </source>
</evidence>
<gene>
    <name evidence="6" type="primary">psuG</name>
    <name evidence="7" type="ORF">ACFOW6_14130</name>
</gene>
<sequence>MEIAPDVAAALQAGQPVVALESTVIAQGLPWPDNLETAWAMESEVRDAGALPATIGVVGGRPVIGLDETRLEHFARNGAAIAKLGSRDLGSAMTGSRDGATTVSATARLAALAGIRLFATGGIGGAHRNSHMTFDISADLMELARSPVAVVASGAKSILDLPRTLELLESLSVPVVGLDCSEFPAFYTRSSGLCLDQRVGSATEAAALLHAHWQLGGNGLLLAHPVPEKAALPSAKLDAWIEQALQEASSEGITGKAVTPFLLSRLHGISEGATLAANRALLLANARQAGEIASACARA</sequence>
<dbReference type="Proteomes" id="UP001595799">
    <property type="component" value="Unassembled WGS sequence"/>
</dbReference>
<comment type="cofactor">
    <cofactor evidence="6">
        <name>Mn(2+)</name>
        <dbReference type="ChEBI" id="CHEBI:29035"/>
    </cofactor>
    <text evidence="6">Binds 1 Mn(2+) ion per subunit.</text>
</comment>
<comment type="catalytic activity">
    <reaction evidence="6">
        <text>D-ribose 5-phosphate + uracil = psi-UMP + H2O</text>
        <dbReference type="Rhea" id="RHEA:18337"/>
        <dbReference type="ChEBI" id="CHEBI:15377"/>
        <dbReference type="ChEBI" id="CHEBI:17568"/>
        <dbReference type="ChEBI" id="CHEBI:58380"/>
        <dbReference type="ChEBI" id="CHEBI:78346"/>
        <dbReference type="EC" id="4.2.1.70"/>
    </reaction>
</comment>
<evidence type="ECO:0000256" key="1">
    <source>
        <dbReference type="ARBA" id="ARBA00022723"/>
    </source>
</evidence>
<evidence type="ECO:0000256" key="5">
    <source>
        <dbReference type="ARBA" id="ARBA00023295"/>
    </source>
</evidence>
<evidence type="ECO:0000256" key="6">
    <source>
        <dbReference type="HAMAP-Rule" id="MF_01876"/>
    </source>
</evidence>
<evidence type="ECO:0000313" key="7">
    <source>
        <dbReference type="EMBL" id="MFC4352685.1"/>
    </source>
</evidence>
<organism evidence="7 8">
    <name type="scientific">Fodinicurvata halophila</name>
    <dbReference type="NCBI Taxonomy" id="1419723"/>
    <lineage>
        <taxon>Bacteria</taxon>
        <taxon>Pseudomonadati</taxon>
        <taxon>Pseudomonadota</taxon>
        <taxon>Alphaproteobacteria</taxon>
        <taxon>Rhodospirillales</taxon>
        <taxon>Rhodovibrionaceae</taxon>
        <taxon>Fodinicurvata</taxon>
    </lineage>
</organism>
<evidence type="ECO:0000256" key="2">
    <source>
        <dbReference type="ARBA" id="ARBA00022801"/>
    </source>
</evidence>
<dbReference type="Pfam" id="PF04227">
    <property type="entry name" value="Indigoidine_A"/>
    <property type="match status" value="1"/>
</dbReference>
<reference evidence="8" key="1">
    <citation type="journal article" date="2019" name="Int. J. Syst. Evol. Microbiol.">
        <title>The Global Catalogue of Microorganisms (GCM) 10K type strain sequencing project: providing services to taxonomists for standard genome sequencing and annotation.</title>
        <authorList>
            <consortium name="The Broad Institute Genomics Platform"/>
            <consortium name="The Broad Institute Genome Sequencing Center for Infectious Disease"/>
            <person name="Wu L."/>
            <person name="Ma J."/>
        </authorList>
    </citation>
    <scope>NUCLEOTIDE SEQUENCE [LARGE SCALE GENOMIC DNA]</scope>
    <source>
        <strain evidence="8">CECT 8472</strain>
    </source>
</reference>
<keyword evidence="3 6" id="KW-0464">Manganese</keyword>
<accession>A0ABV8UND6</accession>
<dbReference type="EMBL" id="JBHSCW010000008">
    <property type="protein sequence ID" value="MFC4352685.1"/>
    <property type="molecule type" value="Genomic_DNA"/>
</dbReference>
<dbReference type="SUPFAM" id="SSF110581">
    <property type="entry name" value="Indigoidine synthase A-like"/>
    <property type="match status" value="1"/>
</dbReference>
<feature type="active site" description="Proton donor" evidence="6">
    <location>
        <position position="21"/>
    </location>
</feature>
<dbReference type="PANTHER" id="PTHR42909:SF1">
    <property type="entry name" value="CARBOHYDRATE KINASE PFKB DOMAIN-CONTAINING PROTEIN"/>
    <property type="match status" value="1"/>
</dbReference>
<dbReference type="GO" id="GO:0016798">
    <property type="term" value="F:hydrolase activity, acting on glycosyl bonds"/>
    <property type="evidence" value="ECO:0007669"/>
    <property type="project" value="UniProtKB-KW"/>
</dbReference>
<feature type="binding site" evidence="6">
    <location>
        <begin position="137"/>
        <end position="139"/>
    </location>
    <ligand>
        <name>substrate</name>
    </ligand>
</feature>
<keyword evidence="2 6" id="KW-0378">Hydrolase</keyword>
<protein>
    <recommendedName>
        <fullName evidence="6">Pseudouridine-5'-phosphate glycosidase</fullName>
        <shortName evidence="6">PsiMP glycosidase</shortName>
        <ecNumber evidence="6">4.2.1.70</ecNumber>
    </recommendedName>
</protein>
<comment type="caution">
    <text evidence="7">The sequence shown here is derived from an EMBL/GenBank/DDBJ whole genome shotgun (WGS) entry which is preliminary data.</text>
</comment>
<comment type="similarity">
    <text evidence="6">Belongs to the pseudouridine-5'-phosphate glycosidase family.</text>
</comment>
<dbReference type="InterPro" id="IPR022830">
    <property type="entry name" value="Indigdn_synthA-like"/>
</dbReference>
<dbReference type="PANTHER" id="PTHR42909">
    <property type="entry name" value="ZGC:136858"/>
    <property type="match status" value="1"/>
</dbReference>
<dbReference type="RefSeq" id="WP_382423045.1">
    <property type="nucleotide sequence ID" value="NZ_JBHSCW010000008.1"/>
</dbReference>
<dbReference type="HAMAP" id="MF_01876">
    <property type="entry name" value="PsiMP_glycosidase"/>
    <property type="match status" value="1"/>
</dbReference>
<feature type="binding site" evidence="6">
    <location>
        <position position="103"/>
    </location>
    <ligand>
        <name>substrate</name>
    </ligand>
</feature>